<dbReference type="EC" id="2.7.1.25" evidence="4"/>
<dbReference type="GO" id="GO:0005524">
    <property type="term" value="F:ATP binding"/>
    <property type="evidence" value="ECO:0007669"/>
    <property type="project" value="UniProtKB-KW"/>
</dbReference>
<dbReference type="GO" id="GO:0005737">
    <property type="term" value="C:cytoplasm"/>
    <property type="evidence" value="ECO:0007669"/>
    <property type="project" value="TreeGrafter"/>
</dbReference>
<evidence type="ECO:0000256" key="7">
    <source>
        <dbReference type="ARBA" id="ARBA00022840"/>
    </source>
</evidence>
<evidence type="ECO:0000256" key="4">
    <source>
        <dbReference type="ARBA" id="ARBA00012121"/>
    </source>
</evidence>
<dbReference type="PANTHER" id="PTHR42700:SF1">
    <property type="entry name" value="SULFATE ADENYLYLTRANSFERASE"/>
    <property type="match status" value="1"/>
</dbReference>
<dbReference type="PANTHER" id="PTHR42700">
    <property type="entry name" value="SULFATE ADENYLYLTRANSFERASE"/>
    <property type="match status" value="1"/>
</dbReference>
<dbReference type="InterPro" id="IPR024951">
    <property type="entry name" value="Sulfurylase_cat_dom"/>
</dbReference>
<dbReference type="Gene3D" id="3.40.50.300">
    <property type="entry name" value="P-loop containing nucleotide triphosphate hydrolases"/>
    <property type="match status" value="1"/>
</dbReference>
<dbReference type="Pfam" id="PF14306">
    <property type="entry name" value="PUA_2"/>
    <property type="match status" value="1"/>
</dbReference>
<evidence type="ECO:0000256" key="1">
    <source>
        <dbReference type="ARBA" id="ARBA00001823"/>
    </source>
</evidence>
<dbReference type="Pfam" id="PF01583">
    <property type="entry name" value="APS_kinase"/>
    <property type="match status" value="1"/>
</dbReference>
<comment type="catalytic activity">
    <reaction evidence="1">
        <text>adenosine 5'-phosphosulfate + ATP = 3'-phosphoadenylyl sulfate + ADP + H(+)</text>
        <dbReference type="Rhea" id="RHEA:24152"/>
        <dbReference type="ChEBI" id="CHEBI:15378"/>
        <dbReference type="ChEBI" id="CHEBI:30616"/>
        <dbReference type="ChEBI" id="CHEBI:58243"/>
        <dbReference type="ChEBI" id="CHEBI:58339"/>
        <dbReference type="ChEBI" id="CHEBI:456216"/>
        <dbReference type="EC" id="2.7.1.25"/>
    </reaction>
</comment>
<evidence type="ECO:0000313" key="12">
    <source>
        <dbReference type="EMBL" id="GIH04450.1"/>
    </source>
</evidence>
<dbReference type="NCBIfam" id="NF003013">
    <property type="entry name" value="PRK03846.1"/>
    <property type="match status" value="1"/>
</dbReference>
<dbReference type="AlphaFoldDB" id="A0A8J3VFD8"/>
<dbReference type="EMBL" id="BONY01000012">
    <property type="protein sequence ID" value="GIH04450.1"/>
    <property type="molecule type" value="Genomic_DNA"/>
</dbReference>
<keyword evidence="5" id="KW-0808">Transferase</keyword>
<proteinExistence type="predicted"/>
<evidence type="ECO:0000256" key="8">
    <source>
        <dbReference type="SAM" id="MobiDB-lite"/>
    </source>
</evidence>
<dbReference type="SUPFAM" id="SSF52374">
    <property type="entry name" value="Nucleotidylyl transferase"/>
    <property type="match status" value="1"/>
</dbReference>
<dbReference type="NCBIfam" id="TIGR00455">
    <property type="entry name" value="apsK"/>
    <property type="match status" value="1"/>
</dbReference>
<keyword evidence="6" id="KW-0547">Nucleotide-binding</keyword>
<dbReference type="InterPro" id="IPR050512">
    <property type="entry name" value="Sulf_AdTrans/APS_kinase"/>
</dbReference>
<accession>A0A8J3VFD8</accession>
<comment type="function">
    <text evidence="2">Catalyzes the synthesis of activated sulfate.</text>
</comment>
<evidence type="ECO:0000259" key="10">
    <source>
        <dbReference type="Pfam" id="PF01747"/>
    </source>
</evidence>
<dbReference type="InterPro" id="IPR027417">
    <property type="entry name" value="P-loop_NTPase"/>
</dbReference>
<dbReference type="SUPFAM" id="SSF88697">
    <property type="entry name" value="PUA domain-like"/>
    <property type="match status" value="1"/>
</dbReference>
<reference evidence="12" key="1">
    <citation type="submission" date="2021-01" db="EMBL/GenBank/DDBJ databases">
        <title>Whole genome shotgun sequence of Rhizocola hellebori NBRC 109834.</title>
        <authorList>
            <person name="Komaki H."/>
            <person name="Tamura T."/>
        </authorList>
    </citation>
    <scope>NUCLEOTIDE SEQUENCE</scope>
    <source>
        <strain evidence="12">NBRC 109834</strain>
    </source>
</reference>
<dbReference type="Gene3D" id="3.10.400.10">
    <property type="entry name" value="Sulfate adenylyltransferase"/>
    <property type="match status" value="1"/>
</dbReference>
<dbReference type="InterPro" id="IPR025980">
    <property type="entry name" value="ATP-Sase_PUA-like_dom"/>
</dbReference>
<dbReference type="InterPro" id="IPR015947">
    <property type="entry name" value="PUA-like_sf"/>
</dbReference>
<dbReference type="InterPro" id="IPR059117">
    <property type="entry name" value="APS_kinase_dom"/>
</dbReference>
<feature type="region of interest" description="Disordered" evidence="8">
    <location>
        <begin position="1"/>
        <end position="22"/>
    </location>
</feature>
<feature type="domain" description="Sulphate adenylyltransferase catalytic" evidence="10">
    <location>
        <begin position="138"/>
        <end position="251"/>
    </location>
</feature>
<keyword evidence="12" id="KW-0418">Kinase</keyword>
<name>A0A8J3VFD8_9ACTN</name>
<feature type="domain" description="ATP-sulfurylase PUA-like" evidence="11">
    <location>
        <begin position="15"/>
        <end position="112"/>
    </location>
</feature>
<dbReference type="FunFam" id="3.40.50.300:FF:000802">
    <property type="entry name" value="Sulfate adenylyltransferase"/>
    <property type="match status" value="1"/>
</dbReference>
<comment type="caution">
    <text evidence="12">The sequence shown here is derived from an EMBL/GenBank/DDBJ whole genome shotgun (WGS) entry which is preliminary data.</text>
</comment>
<sequence>MNDRADRVISDESLRGAPTWTPNPTELSDLELLLAGAYAPLTGFLGSADLLSVQRTAKLADGRAWPTAVTLEVPSAMLDGLDLSEPSLLVLTDPEGAPIAWLDIVESWDTKPGWQAVAGPVHRYGDGGHAPFARLRLSTEAVRDQLTETRVLGVFADRPLHRPQLAQIVHAARQLAAQILILVPVSTPTPDGLTPEALVRCVLAARDRLTPSERAAEAIIVAVPLADRGNELLDALLRAKVAAAFGVTHLLSTAGSLAGAGLRVLVPRELSYDARDGQWRDRDDVPERFERRPLKSKEIADLLDDGLALPEWHTPPAVARELARARPPRRHRGLVLFFTGLSGSGKSTVARGVADALLETGERTITLLDGDVVRRELSAGLTFSREDRDRNIRRIGWVAAEVARHGGLAVCCPIAPYAQARASARQMVTAAGADFVLVHMATPLEVCEQRDRKGLYARARAGTLTGMTGIDDPYEEPTDAQLRLDTSQSSVAAAVTEVLTYLADQGWINARG</sequence>
<dbReference type="GO" id="GO:0004020">
    <property type="term" value="F:adenylylsulfate kinase activity"/>
    <property type="evidence" value="ECO:0007669"/>
    <property type="project" value="UniProtKB-EC"/>
</dbReference>
<organism evidence="12 13">
    <name type="scientific">Rhizocola hellebori</name>
    <dbReference type="NCBI Taxonomy" id="1392758"/>
    <lineage>
        <taxon>Bacteria</taxon>
        <taxon>Bacillati</taxon>
        <taxon>Actinomycetota</taxon>
        <taxon>Actinomycetes</taxon>
        <taxon>Micromonosporales</taxon>
        <taxon>Micromonosporaceae</taxon>
        <taxon>Rhizocola</taxon>
    </lineage>
</organism>
<dbReference type="RefSeq" id="WP_203908321.1">
    <property type="nucleotide sequence ID" value="NZ_BONY01000012.1"/>
</dbReference>
<evidence type="ECO:0000256" key="2">
    <source>
        <dbReference type="ARBA" id="ARBA00002632"/>
    </source>
</evidence>
<dbReference type="GO" id="GO:0019379">
    <property type="term" value="P:sulfate assimilation, phosphoadenylyl sulfate reduction by phosphoadenylyl-sulfate reductase (thioredoxin)"/>
    <property type="evidence" value="ECO:0007669"/>
    <property type="project" value="TreeGrafter"/>
</dbReference>
<comment type="pathway">
    <text evidence="3">Sulfur metabolism; hydrogen sulfide biosynthesis; sulfite from sulfate: step 2/3.</text>
</comment>
<gene>
    <name evidence="12" type="ORF">Rhe02_25170</name>
</gene>
<dbReference type="Pfam" id="PF01747">
    <property type="entry name" value="ATP-sulfurylase"/>
    <property type="match status" value="1"/>
</dbReference>
<feature type="compositionally biased region" description="Basic and acidic residues" evidence="8">
    <location>
        <begin position="1"/>
        <end position="14"/>
    </location>
</feature>
<dbReference type="Gene3D" id="3.40.50.620">
    <property type="entry name" value="HUPs"/>
    <property type="match status" value="1"/>
</dbReference>
<keyword evidence="13" id="KW-1185">Reference proteome</keyword>
<dbReference type="GO" id="GO:0004781">
    <property type="term" value="F:sulfate adenylyltransferase (ATP) activity"/>
    <property type="evidence" value="ECO:0007669"/>
    <property type="project" value="InterPro"/>
</dbReference>
<dbReference type="CDD" id="cd02027">
    <property type="entry name" value="APSK"/>
    <property type="match status" value="1"/>
</dbReference>
<evidence type="ECO:0000259" key="11">
    <source>
        <dbReference type="Pfam" id="PF14306"/>
    </source>
</evidence>
<evidence type="ECO:0000313" key="13">
    <source>
        <dbReference type="Proteomes" id="UP000612899"/>
    </source>
</evidence>
<evidence type="ECO:0000259" key="9">
    <source>
        <dbReference type="Pfam" id="PF01583"/>
    </source>
</evidence>
<dbReference type="SUPFAM" id="SSF52540">
    <property type="entry name" value="P-loop containing nucleoside triphosphate hydrolases"/>
    <property type="match status" value="1"/>
</dbReference>
<evidence type="ECO:0000256" key="3">
    <source>
        <dbReference type="ARBA" id="ARBA00004806"/>
    </source>
</evidence>
<evidence type="ECO:0000256" key="5">
    <source>
        <dbReference type="ARBA" id="ARBA00022679"/>
    </source>
</evidence>
<feature type="domain" description="APS kinase" evidence="9">
    <location>
        <begin position="332"/>
        <end position="485"/>
    </location>
</feature>
<protein>
    <recommendedName>
        <fullName evidence="4">adenylyl-sulfate kinase</fullName>
        <ecNumber evidence="4">2.7.1.25</ecNumber>
    </recommendedName>
</protein>
<keyword evidence="7" id="KW-0067">ATP-binding</keyword>
<dbReference type="Proteomes" id="UP000612899">
    <property type="component" value="Unassembled WGS sequence"/>
</dbReference>
<dbReference type="InterPro" id="IPR002891">
    <property type="entry name" value="APS"/>
</dbReference>
<evidence type="ECO:0000256" key="6">
    <source>
        <dbReference type="ARBA" id="ARBA00022741"/>
    </source>
</evidence>
<dbReference type="InterPro" id="IPR014729">
    <property type="entry name" value="Rossmann-like_a/b/a_fold"/>
</dbReference>
<dbReference type="GO" id="GO:0010134">
    <property type="term" value="P:sulfate assimilation via adenylyl sulfate reduction"/>
    <property type="evidence" value="ECO:0007669"/>
    <property type="project" value="TreeGrafter"/>
</dbReference>